<gene>
    <name evidence="1" type="ORF">OKA104_LOCUS52694</name>
</gene>
<evidence type="ECO:0000313" key="1">
    <source>
        <dbReference type="EMBL" id="CAF4424011.1"/>
    </source>
</evidence>
<reference evidence="1" key="1">
    <citation type="submission" date="2021-02" db="EMBL/GenBank/DDBJ databases">
        <authorList>
            <person name="Nowell W R."/>
        </authorList>
    </citation>
    <scope>NUCLEOTIDE SEQUENCE</scope>
</reference>
<accession>A0A820QT56</accession>
<feature type="non-terminal residue" evidence="1">
    <location>
        <position position="1"/>
    </location>
</feature>
<dbReference type="EMBL" id="CAJOAY010031183">
    <property type="protein sequence ID" value="CAF4424011.1"/>
    <property type="molecule type" value="Genomic_DNA"/>
</dbReference>
<dbReference type="AlphaFoldDB" id="A0A820QT56"/>
<evidence type="ECO:0000313" key="2">
    <source>
        <dbReference type="Proteomes" id="UP000663881"/>
    </source>
</evidence>
<dbReference type="Proteomes" id="UP000663881">
    <property type="component" value="Unassembled WGS sequence"/>
</dbReference>
<comment type="caution">
    <text evidence="1">The sequence shown here is derived from an EMBL/GenBank/DDBJ whole genome shotgun (WGS) entry which is preliminary data.</text>
</comment>
<name>A0A820QT56_9BILA</name>
<sequence length="77" mass="9556">EEKTRDIQFDEQMFDYELHWLENNPLIKQLTTIQQKNRAITYKCSKCNYTINNDRQYFLNHLDRHHPEMLQNHTWSS</sequence>
<protein>
    <submittedName>
        <fullName evidence="1">Uncharacterized protein</fullName>
    </submittedName>
</protein>
<proteinExistence type="predicted"/>
<organism evidence="1 2">
    <name type="scientific">Adineta steineri</name>
    <dbReference type="NCBI Taxonomy" id="433720"/>
    <lineage>
        <taxon>Eukaryota</taxon>
        <taxon>Metazoa</taxon>
        <taxon>Spiralia</taxon>
        <taxon>Gnathifera</taxon>
        <taxon>Rotifera</taxon>
        <taxon>Eurotatoria</taxon>
        <taxon>Bdelloidea</taxon>
        <taxon>Adinetida</taxon>
        <taxon>Adinetidae</taxon>
        <taxon>Adineta</taxon>
    </lineage>
</organism>